<dbReference type="Gene3D" id="1.25.40.10">
    <property type="entry name" value="Tetratricopeptide repeat domain"/>
    <property type="match status" value="1"/>
</dbReference>
<name>A0ABD0V4Y5_DENTH</name>
<gene>
    <name evidence="2" type="ORF">M5K25_009209</name>
</gene>
<dbReference type="AlphaFoldDB" id="A0ABD0V4Y5"/>
<dbReference type="EMBL" id="JANQDX010000008">
    <property type="protein sequence ID" value="KAL0920099.1"/>
    <property type="molecule type" value="Genomic_DNA"/>
</dbReference>
<organism evidence="2 3">
    <name type="scientific">Dendrobium thyrsiflorum</name>
    <name type="common">Pinecone-like raceme dendrobium</name>
    <name type="synonym">Orchid</name>
    <dbReference type="NCBI Taxonomy" id="117978"/>
    <lineage>
        <taxon>Eukaryota</taxon>
        <taxon>Viridiplantae</taxon>
        <taxon>Streptophyta</taxon>
        <taxon>Embryophyta</taxon>
        <taxon>Tracheophyta</taxon>
        <taxon>Spermatophyta</taxon>
        <taxon>Magnoliopsida</taxon>
        <taxon>Liliopsida</taxon>
        <taxon>Asparagales</taxon>
        <taxon>Orchidaceae</taxon>
        <taxon>Epidendroideae</taxon>
        <taxon>Malaxideae</taxon>
        <taxon>Dendrobiinae</taxon>
        <taxon>Dendrobium</taxon>
    </lineage>
</organism>
<keyword evidence="1" id="KW-0677">Repeat</keyword>
<keyword evidence="3" id="KW-1185">Reference proteome</keyword>
<proteinExistence type="predicted"/>
<dbReference type="InterPro" id="IPR002885">
    <property type="entry name" value="PPR_rpt"/>
</dbReference>
<comment type="caution">
    <text evidence="2">The sequence shown here is derived from an EMBL/GenBank/DDBJ whole genome shotgun (WGS) entry which is preliminary data.</text>
</comment>
<dbReference type="InterPro" id="IPR046848">
    <property type="entry name" value="E_motif"/>
</dbReference>
<dbReference type="Proteomes" id="UP001552299">
    <property type="component" value="Unassembled WGS sequence"/>
</dbReference>
<evidence type="ECO:0008006" key="4">
    <source>
        <dbReference type="Google" id="ProtNLM"/>
    </source>
</evidence>
<evidence type="ECO:0000313" key="2">
    <source>
        <dbReference type="EMBL" id="KAL0920099.1"/>
    </source>
</evidence>
<reference evidence="2 3" key="1">
    <citation type="journal article" date="2024" name="Plant Biotechnol. J.">
        <title>Dendrobium thyrsiflorum genome and its molecular insights into genes involved in important horticultural traits.</title>
        <authorList>
            <person name="Chen B."/>
            <person name="Wang J.Y."/>
            <person name="Zheng P.J."/>
            <person name="Li K.L."/>
            <person name="Liang Y.M."/>
            <person name="Chen X.F."/>
            <person name="Zhang C."/>
            <person name="Zhao X."/>
            <person name="He X."/>
            <person name="Zhang G.Q."/>
            <person name="Liu Z.J."/>
            <person name="Xu Q."/>
        </authorList>
    </citation>
    <scope>NUCLEOTIDE SEQUENCE [LARGE SCALE GENOMIC DNA]</scope>
    <source>
        <strain evidence="2">GZMU011</strain>
    </source>
</reference>
<protein>
    <recommendedName>
        <fullName evidence="4">Pentatricopeptide repeat-containing protein</fullName>
    </recommendedName>
</protein>
<dbReference type="Pfam" id="PF20431">
    <property type="entry name" value="E_motif"/>
    <property type="match status" value="1"/>
</dbReference>
<dbReference type="PANTHER" id="PTHR47926">
    <property type="entry name" value="PENTATRICOPEPTIDE REPEAT-CONTAINING PROTEIN"/>
    <property type="match status" value="1"/>
</dbReference>
<evidence type="ECO:0000313" key="3">
    <source>
        <dbReference type="Proteomes" id="UP001552299"/>
    </source>
</evidence>
<sequence>MVDLLCRAGLLNEAKELIELNKGMEFSVPMWGALLEASARLGNISMGEYAVKHLIELDQNDTRCYVSLSNLYSREGRWEDASRIRKLMSICRMEKVPGCSSVEVGSVVNEFSVGRGLNIIDEMEES</sequence>
<dbReference type="InterPro" id="IPR011990">
    <property type="entry name" value="TPR-like_helical_dom_sf"/>
</dbReference>
<dbReference type="PANTHER" id="PTHR47926:SF436">
    <property type="entry name" value="PENTATRICOPEPTIDE REPEAT-CONTAINING PROTEIN ELI1, CHLOROPLASTIC-LIKE ISOFORM X2"/>
    <property type="match status" value="1"/>
</dbReference>
<dbReference type="InterPro" id="IPR046960">
    <property type="entry name" value="PPR_At4g14850-like_plant"/>
</dbReference>
<dbReference type="Pfam" id="PF01535">
    <property type="entry name" value="PPR"/>
    <property type="match status" value="1"/>
</dbReference>
<accession>A0ABD0V4Y5</accession>
<evidence type="ECO:0000256" key="1">
    <source>
        <dbReference type="ARBA" id="ARBA00022737"/>
    </source>
</evidence>